<evidence type="ECO:0000256" key="10">
    <source>
        <dbReference type="ARBA" id="ARBA00031367"/>
    </source>
</evidence>
<dbReference type="NCBIfam" id="TIGR01179">
    <property type="entry name" value="galE"/>
    <property type="match status" value="1"/>
</dbReference>
<dbReference type="Pfam" id="PF01370">
    <property type="entry name" value="Epimerase"/>
    <property type="match status" value="1"/>
</dbReference>
<dbReference type="GO" id="GO:0033499">
    <property type="term" value="P:galactose catabolic process via UDP-galactose, Leloir pathway"/>
    <property type="evidence" value="ECO:0007669"/>
    <property type="project" value="TreeGrafter"/>
</dbReference>
<dbReference type="InterPro" id="IPR057326">
    <property type="entry name" value="KR_dom"/>
</dbReference>
<keyword evidence="9" id="KW-0119">Carbohydrate metabolism</keyword>
<reference evidence="13" key="1">
    <citation type="journal article" date="2014" name="Int. J. Syst. Evol. Microbiol.">
        <title>Complete genome sequence of Corynebacterium casei LMG S-19264T (=DSM 44701T), isolated from a smear-ripened cheese.</title>
        <authorList>
            <consortium name="US DOE Joint Genome Institute (JGI-PGF)"/>
            <person name="Walter F."/>
            <person name="Albersmeier A."/>
            <person name="Kalinowski J."/>
            <person name="Ruckert C."/>
        </authorList>
    </citation>
    <scope>NUCLEOTIDE SEQUENCE</scope>
    <source>
        <strain evidence="13">CGMCC 4.7201</strain>
    </source>
</reference>
<evidence type="ECO:0000256" key="11">
    <source>
        <dbReference type="ARBA" id="ARBA00033067"/>
    </source>
</evidence>
<evidence type="ECO:0000256" key="5">
    <source>
        <dbReference type="ARBA" id="ARBA00013189"/>
    </source>
</evidence>
<evidence type="ECO:0000313" key="14">
    <source>
        <dbReference type="Proteomes" id="UP000641932"/>
    </source>
</evidence>
<comment type="pathway">
    <text evidence="3">Carbohydrate metabolism; galactose metabolism.</text>
</comment>
<dbReference type="Gene3D" id="3.40.50.720">
    <property type="entry name" value="NAD(P)-binding Rossmann-like Domain"/>
    <property type="match status" value="1"/>
</dbReference>
<comment type="similarity">
    <text evidence="4">Belongs to the NAD(P)-dependent epimerase/dehydratase family.</text>
</comment>
<gene>
    <name evidence="13" type="ORF">GCM10012280_50600</name>
</gene>
<dbReference type="Gene3D" id="3.90.25.10">
    <property type="entry name" value="UDP-galactose 4-epimerase, domain 1"/>
    <property type="match status" value="1"/>
</dbReference>
<evidence type="ECO:0000256" key="2">
    <source>
        <dbReference type="ARBA" id="ARBA00001911"/>
    </source>
</evidence>
<dbReference type="SUPFAM" id="SSF51735">
    <property type="entry name" value="NAD(P)-binding Rossmann-fold domains"/>
    <property type="match status" value="1"/>
</dbReference>
<dbReference type="PANTHER" id="PTHR43725">
    <property type="entry name" value="UDP-GLUCOSE 4-EPIMERASE"/>
    <property type="match status" value="1"/>
</dbReference>
<accession>A0A917ZX04</accession>
<dbReference type="AlphaFoldDB" id="A0A917ZX04"/>
<evidence type="ECO:0000256" key="6">
    <source>
        <dbReference type="ARBA" id="ARBA00018569"/>
    </source>
</evidence>
<dbReference type="PANTHER" id="PTHR43725:SF53">
    <property type="entry name" value="UDP-ARABINOSE 4-EPIMERASE 1"/>
    <property type="match status" value="1"/>
</dbReference>
<dbReference type="EC" id="5.1.3.2" evidence="5"/>
<reference evidence="13" key="2">
    <citation type="submission" date="2020-09" db="EMBL/GenBank/DDBJ databases">
        <authorList>
            <person name="Sun Q."/>
            <person name="Zhou Y."/>
        </authorList>
    </citation>
    <scope>NUCLEOTIDE SEQUENCE</scope>
    <source>
        <strain evidence="13">CGMCC 4.7201</strain>
    </source>
</reference>
<evidence type="ECO:0000256" key="4">
    <source>
        <dbReference type="ARBA" id="ARBA00007637"/>
    </source>
</evidence>
<proteinExistence type="inferred from homology"/>
<comment type="caution">
    <text evidence="13">The sequence shown here is derived from an EMBL/GenBank/DDBJ whole genome shotgun (WGS) entry which is preliminary data.</text>
</comment>
<dbReference type="EMBL" id="BMMS01000024">
    <property type="protein sequence ID" value="GGO94826.1"/>
    <property type="molecule type" value="Genomic_DNA"/>
</dbReference>
<evidence type="ECO:0000313" key="13">
    <source>
        <dbReference type="EMBL" id="GGO94826.1"/>
    </source>
</evidence>
<comment type="catalytic activity">
    <reaction evidence="1">
        <text>UDP-alpha-D-glucose = UDP-alpha-D-galactose</text>
        <dbReference type="Rhea" id="RHEA:22168"/>
        <dbReference type="ChEBI" id="CHEBI:58885"/>
        <dbReference type="ChEBI" id="CHEBI:66914"/>
        <dbReference type="EC" id="5.1.3.2"/>
    </reaction>
</comment>
<protein>
    <recommendedName>
        <fullName evidence="6">UDP-glucose 4-epimerase</fullName>
        <ecNumber evidence="5">5.1.3.2</ecNumber>
    </recommendedName>
    <alternativeName>
        <fullName evidence="11">Galactowaldenase</fullName>
    </alternativeName>
    <alternativeName>
        <fullName evidence="10">UDP-galactose 4-epimerase</fullName>
    </alternativeName>
</protein>
<evidence type="ECO:0000256" key="9">
    <source>
        <dbReference type="ARBA" id="ARBA00023277"/>
    </source>
</evidence>
<name>A0A917ZX04_9ACTN</name>
<keyword evidence="7" id="KW-0520">NAD</keyword>
<evidence type="ECO:0000256" key="8">
    <source>
        <dbReference type="ARBA" id="ARBA00023235"/>
    </source>
</evidence>
<dbReference type="GO" id="GO:0003978">
    <property type="term" value="F:UDP-glucose 4-epimerase activity"/>
    <property type="evidence" value="ECO:0007669"/>
    <property type="project" value="UniProtKB-EC"/>
</dbReference>
<dbReference type="InterPro" id="IPR005886">
    <property type="entry name" value="UDP_G4E"/>
</dbReference>
<evidence type="ECO:0000256" key="3">
    <source>
        <dbReference type="ARBA" id="ARBA00004947"/>
    </source>
</evidence>
<dbReference type="SMART" id="SM00822">
    <property type="entry name" value="PKS_KR"/>
    <property type="match status" value="1"/>
</dbReference>
<feature type="domain" description="Ketoreductase" evidence="12">
    <location>
        <begin position="19"/>
        <end position="273"/>
    </location>
</feature>
<evidence type="ECO:0000256" key="1">
    <source>
        <dbReference type="ARBA" id="ARBA00000083"/>
    </source>
</evidence>
<evidence type="ECO:0000256" key="7">
    <source>
        <dbReference type="ARBA" id="ARBA00023027"/>
    </source>
</evidence>
<evidence type="ECO:0000259" key="12">
    <source>
        <dbReference type="SMART" id="SM00822"/>
    </source>
</evidence>
<dbReference type="InterPro" id="IPR001509">
    <property type="entry name" value="Epimerase_deHydtase"/>
</dbReference>
<organism evidence="13 14">
    <name type="scientific">Wenjunlia tyrosinilytica</name>
    <dbReference type="NCBI Taxonomy" id="1544741"/>
    <lineage>
        <taxon>Bacteria</taxon>
        <taxon>Bacillati</taxon>
        <taxon>Actinomycetota</taxon>
        <taxon>Actinomycetes</taxon>
        <taxon>Kitasatosporales</taxon>
        <taxon>Streptomycetaceae</taxon>
        <taxon>Wenjunlia</taxon>
    </lineage>
</organism>
<sequence>MAERGLPDKRRPADKVRGMTWLITGGAGFIGAHVAEAMARAGERVVVFDDMSTGDPRRIPRGVPVVSGSVLDREALDSALRDHAVTGIVHTAAKKQVGESVEKPFLYYRENVRGLQTLLEATVDAGIERFVLSSSAAVYGLPDVDLVTEETPCAPLSPYGETKLAGEWLVRSVGRAHGIGTASLRYFNVAGAAAPELADTGVFNIVPMVFERLTAGEAPRIFGDDYATPDGTCVRDYIHVSDLAAAHLAAARRLAEGGPETELTLNIGRGEGVSVREMVDLIREVTGHTGAAPEVGPRRPGDPARVVASSEAARKELGWSAELGVREMVESAWEGWCLRHPEARR</sequence>
<dbReference type="InterPro" id="IPR036291">
    <property type="entry name" value="NAD(P)-bd_dom_sf"/>
</dbReference>
<keyword evidence="8" id="KW-0413">Isomerase</keyword>
<comment type="cofactor">
    <cofactor evidence="2">
        <name>NAD(+)</name>
        <dbReference type="ChEBI" id="CHEBI:57540"/>
    </cofactor>
</comment>
<keyword evidence="14" id="KW-1185">Reference proteome</keyword>
<dbReference type="Proteomes" id="UP000641932">
    <property type="component" value="Unassembled WGS sequence"/>
</dbReference>